<dbReference type="Pfam" id="PF00361">
    <property type="entry name" value="Proton_antipo_M"/>
    <property type="match status" value="1"/>
</dbReference>
<feature type="domain" description="NADH:quinone oxidoreductase/Mrp antiporter transmembrane" evidence="4">
    <location>
        <begin position="137"/>
        <end position="428"/>
    </location>
</feature>
<dbReference type="PANTHER" id="PTHR43373">
    <property type="entry name" value="NA(+)/H(+) ANTIPORTER SUBUNIT"/>
    <property type="match status" value="1"/>
</dbReference>
<dbReference type="AlphaFoldDB" id="A0A6A8M5Z4"/>
<evidence type="ECO:0000256" key="2">
    <source>
        <dbReference type="RuleBase" id="RU000320"/>
    </source>
</evidence>
<feature type="transmembrane region" description="Helical" evidence="3">
    <location>
        <begin position="288"/>
        <end position="305"/>
    </location>
</feature>
<feature type="transmembrane region" description="Helical" evidence="3">
    <location>
        <begin position="382"/>
        <end position="401"/>
    </location>
</feature>
<feature type="transmembrane region" description="Helical" evidence="3">
    <location>
        <begin position="215"/>
        <end position="240"/>
    </location>
</feature>
<gene>
    <name evidence="5" type="ORF">FYJ66_01340</name>
</gene>
<keyword evidence="3" id="KW-1133">Transmembrane helix</keyword>
<keyword evidence="2 3" id="KW-0812">Transmembrane</keyword>
<feature type="transmembrane region" description="Helical" evidence="3">
    <location>
        <begin position="86"/>
        <end position="106"/>
    </location>
</feature>
<evidence type="ECO:0000256" key="1">
    <source>
        <dbReference type="ARBA" id="ARBA00004127"/>
    </source>
</evidence>
<dbReference type="InterPro" id="IPR001750">
    <property type="entry name" value="ND/Mrp_TM"/>
</dbReference>
<protein>
    <submittedName>
        <fullName evidence="5">Monovalent cation/H+ antiporter subunit D family protein</fullName>
    </submittedName>
</protein>
<feature type="transmembrane region" description="Helical" evidence="3">
    <location>
        <begin position="341"/>
        <end position="362"/>
    </location>
</feature>
<evidence type="ECO:0000313" key="5">
    <source>
        <dbReference type="EMBL" id="MST68253.1"/>
    </source>
</evidence>
<sequence>MHMIIFNPAIRPVLAVAVTMAASALIFITGDHIHRNAREAITFIAAFLNCALIMSLVPAVLAGEEMRFSILEIVKGVELAFNPDPAGMVFACVSSSLWILTSLYSTGYMRGHHEKNQTGYFAAFAMCISAATGICFAANLITFFIFFEILTVATYPLVVHYRDETGRRSGRKYLAYTLISGQLFFAGIVIVYWLTGTMEFRAGGFIKTDLLPLPLMAVLFFLMAGAGMVKAGVMPFHSWLPAAMVAPTPVSALLHAVAVVKAGAFAVIRVSFFVFGPDTLKACGAARILSWFAVATILISSFIAMKQDNLKARLAFSTIGQLSYIILGVAMMYPFGAVGGLFHIVAHAFMKITLFMCAGAVYVTTGKKNISEMVGIGRQMPVTMACFAIVSVALAGFPPFVGFVSKANLVMGAVAVQSPLYAFTYVASGLLALAYLMPVVFIAFKRDIINSEFAVKKEACWPMLVPILVTTSAVILLGLVPDAGPHLYDLAVSAGQQIFGTLGVGI</sequence>
<name>A0A6A8M5Z4_9FIRM</name>
<feature type="transmembrane region" description="Helical" evidence="3">
    <location>
        <begin position="40"/>
        <end position="61"/>
    </location>
</feature>
<comment type="caution">
    <text evidence="5">The sequence shown here is derived from an EMBL/GenBank/DDBJ whole genome shotgun (WGS) entry which is preliminary data.</text>
</comment>
<feature type="transmembrane region" description="Helical" evidence="3">
    <location>
        <begin position="118"/>
        <end position="134"/>
    </location>
</feature>
<dbReference type="PRINTS" id="PR01434">
    <property type="entry name" value="NADHDHGNASE5"/>
</dbReference>
<comment type="subcellular location">
    <subcellularLocation>
        <location evidence="1">Endomembrane system</location>
        <topology evidence="1">Multi-pass membrane protein</topology>
    </subcellularLocation>
    <subcellularLocation>
        <location evidence="2">Membrane</location>
        <topology evidence="2">Multi-pass membrane protein</topology>
    </subcellularLocation>
</comment>
<evidence type="ECO:0000259" key="4">
    <source>
        <dbReference type="Pfam" id="PF00361"/>
    </source>
</evidence>
<organism evidence="5">
    <name type="scientific">Baileyella intestinalis</name>
    <dbReference type="NCBI Taxonomy" id="2606709"/>
    <lineage>
        <taxon>Bacteria</taxon>
        <taxon>Bacillati</taxon>
        <taxon>Bacillota</taxon>
        <taxon>Clostridia</taxon>
        <taxon>Peptostreptococcales</taxon>
        <taxon>Anaerovoracaceae</taxon>
        <taxon>Baileyella</taxon>
    </lineage>
</organism>
<keyword evidence="3" id="KW-0472">Membrane</keyword>
<feature type="transmembrane region" description="Helical" evidence="3">
    <location>
        <begin position="252"/>
        <end position="276"/>
    </location>
</feature>
<feature type="transmembrane region" description="Helical" evidence="3">
    <location>
        <begin position="12"/>
        <end position="28"/>
    </location>
</feature>
<accession>A0A6A8M5Z4</accession>
<feature type="transmembrane region" description="Helical" evidence="3">
    <location>
        <begin position="314"/>
        <end position="335"/>
    </location>
</feature>
<dbReference type="InterPro" id="IPR050616">
    <property type="entry name" value="CPA3_Na-H_Antiporter_A"/>
</dbReference>
<feature type="transmembrane region" description="Helical" evidence="3">
    <location>
        <begin position="421"/>
        <end position="444"/>
    </location>
</feature>
<dbReference type="GO" id="GO:0012505">
    <property type="term" value="C:endomembrane system"/>
    <property type="evidence" value="ECO:0007669"/>
    <property type="project" value="UniProtKB-SubCell"/>
</dbReference>
<dbReference type="PANTHER" id="PTHR43373:SF1">
    <property type="entry name" value="NA(+)_H(+) ANTIPORTER SUBUNIT A"/>
    <property type="match status" value="1"/>
</dbReference>
<proteinExistence type="predicted"/>
<reference evidence="5" key="1">
    <citation type="submission" date="2019-09" db="EMBL/GenBank/DDBJ databases">
        <title>In-depth cultivation of the pig gut microbiome towards novel bacterial diversity and tailored functional studies.</title>
        <authorList>
            <person name="Wylensek D."/>
            <person name="Hitch T.C.A."/>
            <person name="Clavel T."/>
        </authorList>
    </citation>
    <scope>NUCLEOTIDE SEQUENCE</scope>
    <source>
        <strain evidence="5">RF-744-FAT-WT-3</strain>
    </source>
</reference>
<dbReference type="GO" id="GO:0016020">
    <property type="term" value="C:membrane"/>
    <property type="evidence" value="ECO:0007669"/>
    <property type="project" value="UniProtKB-SubCell"/>
</dbReference>
<dbReference type="EMBL" id="VUNB01000001">
    <property type="protein sequence ID" value="MST68253.1"/>
    <property type="molecule type" value="Genomic_DNA"/>
</dbReference>
<feature type="transmembrane region" description="Helical" evidence="3">
    <location>
        <begin position="173"/>
        <end position="195"/>
    </location>
</feature>
<feature type="transmembrane region" description="Helical" evidence="3">
    <location>
        <begin position="140"/>
        <end position="161"/>
    </location>
</feature>
<feature type="transmembrane region" description="Helical" evidence="3">
    <location>
        <begin position="459"/>
        <end position="480"/>
    </location>
</feature>
<evidence type="ECO:0000256" key="3">
    <source>
        <dbReference type="SAM" id="Phobius"/>
    </source>
</evidence>